<keyword evidence="8" id="KW-1185">Reference proteome</keyword>
<dbReference type="PANTHER" id="PTHR21312:SF28">
    <property type="entry name" value="OVOINHIBITOR-RELATED"/>
    <property type="match status" value="1"/>
</dbReference>
<dbReference type="CDD" id="cd00104">
    <property type="entry name" value="KAZAL_FS"/>
    <property type="match status" value="2"/>
</dbReference>
<dbReference type="KEGG" id="lgi:LOTGIDRAFT_170607"/>
<keyword evidence="3" id="KW-0646">Protease inhibitor</keyword>
<dbReference type="GO" id="GO:0030414">
    <property type="term" value="F:peptidase inhibitor activity"/>
    <property type="evidence" value="ECO:0007669"/>
    <property type="project" value="UniProtKB-KW"/>
</dbReference>
<keyword evidence="4" id="KW-1015">Disulfide bond</keyword>
<evidence type="ECO:0000256" key="3">
    <source>
        <dbReference type="ARBA" id="ARBA00022690"/>
    </source>
</evidence>
<dbReference type="HOGENOM" id="CLU_057241_1_0_1"/>
<evidence type="ECO:0000313" key="8">
    <source>
        <dbReference type="Proteomes" id="UP000030746"/>
    </source>
</evidence>
<dbReference type="CTD" id="20241465"/>
<dbReference type="PROSITE" id="PS51465">
    <property type="entry name" value="KAZAL_2"/>
    <property type="match status" value="3"/>
</dbReference>
<dbReference type="GO" id="GO:0005576">
    <property type="term" value="C:extracellular region"/>
    <property type="evidence" value="ECO:0007669"/>
    <property type="project" value="UniProtKB-SubCell"/>
</dbReference>
<feature type="signal peptide" evidence="5">
    <location>
        <begin position="1"/>
        <end position="18"/>
    </location>
</feature>
<dbReference type="Proteomes" id="UP000030746">
    <property type="component" value="Unassembled WGS sequence"/>
</dbReference>
<keyword evidence="5" id="KW-0732">Signal</keyword>
<evidence type="ECO:0000256" key="4">
    <source>
        <dbReference type="ARBA" id="ARBA00023157"/>
    </source>
</evidence>
<evidence type="ECO:0000256" key="2">
    <source>
        <dbReference type="ARBA" id="ARBA00022525"/>
    </source>
</evidence>
<dbReference type="OrthoDB" id="126772at2759"/>
<sequence length="232" mass="25824">MLGAKIISFSLLVAVVLSADVCQQDCTSEKKEICGSDGKTYVNACHFGIESCRAHAANKKVLYEVHSGECSNLGVHKQLKACTQICDEELDPVCGSNNQVYENPCKFRRAQCQYANENKHLAMVSSTTTSCPKPRPVHCDQYKQNTSGLAIEQSGFNLISCPRHHKGHSHNQNHTTICASNNHNYYDECELCYHIELLKSRNTNQVTSWMILHDGKCKRGVSFNPFGINLIG</sequence>
<dbReference type="Pfam" id="PF07648">
    <property type="entry name" value="Kazal_2"/>
    <property type="match status" value="3"/>
</dbReference>
<evidence type="ECO:0000256" key="1">
    <source>
        <dbReference type="ARBA" id="ARBA00004613"/>
    </source>
</evidence>
<dbReference type="InterPro" id="IPR002350">
    <property type="entry name" value="Kazal_dom"/>
</dbReference>
<dbReference type="AlphaFoldDB" id="V4BAT5"/>
<dbReference type="SUPFAM" id="SSF100895">
    <property type="entry name" value="Kazal-type serine protease inhibitors"/>
    <property type="match status" value="3"/>
</dbReference>
<organism evidence="7 8">
    <name type="scientific">Lottia gigantea</name>
    <name type="common">Giant owl limpet</name>
    <dbReference type="NCBI Taxonomy" id="225164"/>
    <lineage>
        <taxon>Eukaryota</taxon>
        <taxon>Metazoa</taxon>
        <taxon>Spiralia</taxon>
        <taxon>Lophotrochozoa</taxon>
        <taxon>Mollusca</taxon>
        <taxon>Gastropoda</taxon>
        <taxon>Patellogastropoda</taxon>
        <taxon>Lottioidea</taxon>
        <taxon>Lottiidae</taxon>
        <taxon>Lottia</taxon>
    </lineage>
</organism>
<feature type="chain" id="PRO_5004717930" description="Kazal-like domain-containing protein" evidence="5">
    <location>
        <begin position="19"/>
        <end position="232"/>
    </location>
</feature>
<name>V4BAT5_LOTGI</name>
<feature type="domain" description="Kazal-like" evidence="6">
    <location>
        <begin position="133"/>
        <end position="219"/>
    </location>
</feature>
<dbReference type="SMART" id="SM00280">
    <property type="entry name" value="KAZAL"/>
    <property type="match status" value="3"/>
</dbReference>
<evidence type="ECO:0000313" key="7">
    <source>
        <dbReference type="EMBL" id="ESP04636.1"/>
    </source>
</evidence>
<keyword evidence="2" id="KW-0964">Secreted</keyword>
<accession>V4BAT5</accession>
<dbReference type="OMA" id="KMANCAA"/>
<dbReference type="RefSeq" id="XP_009044679.1">
    <property type="nucleotide sequence ID" value="XM_009046431.1"/>
</dbReference>
<proteinExistence type="predicted"/>
<comment type="subcellular location">
    <subcellularLocation>
        <location evidence="1">Secreted</location>
    </subcellularLocation>
</comment>
<dbReference type="Gene3D" id="3.30.60.30">
    <property type="match status" value="3"/>
</dbReference>
<dbReference type="EMBL" id="KB199676">
    <property type="protein sequence ID" value="ESP04636.1"/>
    <property type="molecule type" value="Genomic_DNA"/>
</dbReference>
<feature type="domain" description="Kazal-like" evidence="6">
    <location>
        <begin position="16"/>
        <end position="72"/>
    </location>
</feature>
<dbReference type="InterPro" id="IPR036058">
    <property type="entry name" value="Kazal_dom_sf"/>
</dbReference>
<dbReference type="GeneID" id="20241465"/>
<reference evidence="7 8" key="1">
    <citation type="journal article" date="2013" name="Nature">
        <title>Insights into bilaterian evolution from three spiralian genomes.</title>
        <authorList>
            <person name="Simakov O."/>
            <person name="Marletaz F."/>
            <person name="Cho S.J."/>
            <person name="Edsinger-Gonzales E."/>
            <person name="Havlak P."/>
            <person name="Hellsten U."/>
            <person name="Kuo D.H."/>
            <person name="Larsson T."/>
            <person name="Lv J."/>
            <person name="Arendt D."/>
            <person name="Savage R."/>
            <person name="Osoegawa K."/>
            <person name="de Jong P."/>
            <person name="Grimwood J."/>
            <person name="Chapman J.A."/>
            <person name="Shapiro H."/>
            <person name="Aerts A."/>
            <person name="Otillar R.P."/>
            <person name="Terry A.Y."/>
            <person name="Boore J.L."/>
            <person name="Grigoriev I.V."/>
            <person name="Lindberg D.R."/>
            <person name="Seaver E.C."/>
            <person name="Weisblat D.A."/>
            <person name="Putnam N.H."/>
            <person name="Rokhsar D.S."/>
        </authorList>
    </citation>
    <scope>NUCLEOTIDE SEQUENCE [LARGE SCALE GENOMIC DNA]</scope>
</reference>
<evidence type="ECO:0000259" key="6">
    <source>
        <dbReference type="PROSITE" id="PS51465"/>
    </source>
</evidence>
<gene>
    <name evidence="7" type="ORF">LOTGIDRAFT_170607</name>
</gene>
<feature type="domain" description="Kazal-like" evidence="6">
    <location>
        <begin position="76"/>
        <end position="126"/>
    </location>
</feature>
<protein>
    <recommendedName>
        <fullName evidence="6">Kazal-like domain-containing protein</fullName>
    </recommendedName>
</protein>
<dbReference type="PANTHER" id="PTHR21312">
    <property type="entry name" value="SERINE PROTEASE INHIBITOR"/>
    <property type="match status" value="1"/>
</dbReference>
<evidence type="ECO:0000256" key="5">
    <source>
        <dbReference type="SAM" id="SignalP"/>
    </source>
</evidence>